<reference evidence="18 19" key="1">
    <citation type="journal article" date="2009" name="J. Gen. Virol.">
        <title>Characterization of seven novel human papillomavirus types isolated from cutaneous tissue, but also present in mucosal lesions.</title>
        <authorList>
            <person name="de Villiers E.M."/>
            <person name="Gunst K."/>
        </authorList>
    </citation>
    <scope>NUCLEOTIDE SEQUENCE [LARGE SCALE GENOMIC DNA]</scope>
    <source>
        <strain evidence="18">DL250</strain>
    </source>
</reference>
<keyword evidence="8 16" id="KW-0862">Zinc</keyword>
<keyword evidence="9 16" id="KW-0805">Transcription regulation</keyword>
<feature type="zinc finger region" evidence="16">
    <location>
        <begin position="109"/>
        <end position="145"/>
    </location>
</feature>
<evidence type="ECO:0000256" key="4">
    <source>
        <dbReference type="ARBA" id="ARBA00022581"/>
    </source>
</evidence>
<evidence type="ECO:0000256" key="15">
    <source>
        <dbReference type="ARBA" id="ARBA00023323"/>
    </source>
</evidence>
<evidence type="ECO:0000313" key="18">
    <source>
        <dbReference type="EMBL" id="CAW42270.1"/>
    </source>
</evidence>
<dbReference type="HAMAP" id="MF_04006">
    <property type="entry name" value="HPV_E6"/>
    <property type="match status" value="1"/>
</dbReference>
<dbReference type="GO" id="GO:0008270">
    <property type="term" value="F:zinc ion binding"/>
    <property type="evidence" value="ECO:0007669"/>
    <property type="project" value="UniProtKB-KW"/>
</dbReference>
<evidence type="ECO:0000313" key="19">
    <source>
        <dbReference type="Proteomes" id="UP000102887"/>
    </source>
</evidence>
<dbReference type="Gene3D" id="3.30.240.40">
    <property type="entry name" value="E6 early regulatory protein"/>
    <property type="match status" value="2"/>
</dbReference>
<evidence type="ECO:0000256" key="13">
    <source>
        <dbReference type="ARBA" id="ARBA00023200"/>
    </source>
</evidence>
<keyword evidence="13 16" id="KW-1035">Host cytoplasm</keyword>
<keyword evidence="6 16" id="KW-0479">Metal-binding</keyword>
<evidence type="ECO:0000256" key="14">
    <source>
        <dbReference type="ARBA" id="ARBA00023280"/>
    </source>
</evidence>
<sequence length="149" mass="17423">MYLTEQSSMDRPKPKTVKELADTLAIPVIDLLLPCNFCNRFLSYFELLSFDYKNLQLIWTVEDLVYALCSSCAYASAQFEFIQYFQFSVEGKQIESVERKPIGDIIIRCQYCLKKLDLVEKLGVCYKQQQLHKVRENWKGLCRHCGSIE</sequence>
<dbReference type="EMBL" id="FM955842">
    <property type="protein sequence ID" value="CAW42270.1"/>
    <property type="molecule type" value="Genomic_DNA"/>
</dbReference>
<keyword evidence="15 16" id="KW-1119">Modulation of host cell apoptosis by virus</keyword>
<keyword evidence="11 16" id="KW-0010">Activator</keyword>
<accession>C4PUF3</accession>
<keyword evidence="2 16" id="KW-0244">Early protein</keyword>
<comment type="subunit">
    <text evidence="16">Forms homodimers. Interacts with ubiquitin-protein ligase UBE3A/E6-AP; this interaction stimulates UBE3A ubiquitin activity. Interacts with host BAK1.</text>
</comment>
<keyword evidence="7 16" id="KW-0863">Zinc-finger</keyword>
<dbReference type="InterPro" id="IPR038575">
    <property type="entry name" value="E6_sf"/>
</dbReference>
<dbReference type="Pfam" id="PF00518">
    <property type="entry name" value="E6"/>
    <property type="match status" value="1"/>
</dbReference>
<name>C4PUF3_9PAPI</name>
<protein>
    <recommendedName>
        <fullName evidence="16 17">Protein E6</fullName>
    </recommendedName>
</protein>
<evidence type="ECO:0000256" key="17">
    <source>
        <dbReference type="RuleBase" id="RU363123"/>
    </source>
</evidence>
<dbReference type="GO" id="GO:0042025">
    <property type="term" value="C:host cell nucleus"/>
    <property type="evidence" value="ECO:0007669"/>
    <property type="project" value="UniProtKB-SubCell"/>
</dbReference>
<keyword evidence="3 16" id="KW-1048">Host nucleus</keyword>
<dbReference type="GO" id="GO:0006355">
    <property type="term" value="P:regulation of DNA-templated transcription"/>
    <property type="evidence" value="ECO:0007669"/>
    <property type="project" value="UniProtKB-UniRule"/>
</dbReference>
<dbReference type="InterPro" id="IPR001334">
    <property type="entry name" value="E6"/>
</dbReference>
<evidence type="ECO:0000256" key="10">
    <source>
        <dbReference type="ARBA" id="ARBA00023125"/>
    </source>
</evidence>
<dbReference type="GO" id="GO:0039502">
    <property type="term" value="P:symbiont-mediated suppression of host type I interferon-mediated signaling pathway"/>
    <property type="evidence" value="ECO:0007669"/>
    <property type="project" value="UniProtKB-UniRule"/>
</dbReference>
<keyword evidence="4 16" id="KW-0945">Host-virus interaction</keyword>
<evidence type="ECO:0000256" key="1">
    <source>
        <dbReference type="ARBA" id="ARBA00006346"/>
    </source>
</evidence>
<keyword evidence="10 16" id="KW-0238">DNA-binding</keyword>
<dbReference type="GO" id="GO:0030430">
    <property type="term" value="C:host cell cytoplasm"/>
    <property type="evidence" value="ECO:0007669"/>
    <property type="project" value="UniProtKB-SubCell"/>
</dbReference>
<evidence type="ECO:0000256" key="9">
    <source>
        <dbReference type="ARBA" id="ARBA00023015"/>
    </source>
</evidence>
<keyword evidence="5 16" id="KW-1090">Inhibition of host innate immune response by virus</keyword>
<evidence type="ECO:0000256" key="5">
    <source>
        <dbReference type="ARBA" id="ARBA00022632"/>
    </source>
</evidence>
<evidence type="ECO:0000256" key="8">
    <source>
        <dbReference type="ARBA" id="ARBA00022833"/>
    </source>
</evidence>
<evidence type="ECO:0000256" key="2">
    <source>
        <dbReference type="ARBA" id="ARBA00022518"/>
    </source>
</evidence>
<keyword evidence="12 16" id="KW-0804">Transcription</keyword>
<dbReference type="SUPFAM" id="SSF161229">
    <property type="entry name" value="E6 C-terminal domain-like"/>
    <property type="match status" value="2"/>
</dbReference>
<dbReference type="GO" id="GO:0006351">
    <property type="term" value="P:DNA-templated transcription"/>
    <property type="evidence" value="ECO:0007669"/>
    <property type="project" value="UniProtKB-UniRule"/>
</dbReference>
<evidence type="ECO:0000256" key="3">
    <source>
        <dbReference type="ARBA" id="ARBA00022562"/>
    </source>
</evidence>
<organism evidence="18 19">
    <name type="scientific">Human papillomavirus 113</name>
    <dbReference type="NCBI Taxonomy" id="587351"/>
    <lineage>
        <taxon>Viruses</taxon>
        <taxon>Monodnaviria</taxon>
        <taxon>Shotokuvirae</taxon>
        <taxon>Cossaviricota</taxon>
        <taxon>Papovaviricetes</taxon>
        <taxon>Zurhausenvirales</taxon>
        <taxon>Papillomaviridae</taxon>
        <taxon>Firstpapillomavirinae</taxon>
        <taxon>Betapapillomavirus</taxon>
        <taxon>Betapapillomavirus 2</taxon>
    </lineage>
</organism>
<dbReference type="GO" id="GO:0003677">
    <property type="term" value="F:DNA binding"/>
    <property type="evidence" value="ECO:0007669"/>
    <property type="project" value="UniProtKB-UniRule"/>
</dbReference>
<keyword evidence="14 16" id="KW-0899">Viral immunoevasion</keyword>
<evidence type="ECO:0000256" key="11">
    <source>
        <dbReference type="ARBA" id="ARBA00023159"/>
    </source>
</evidence>
<comment type="caution">
    <text evidence="16">Lacks conserved residue(s) required for the propagation of feature annotation.</text>
</comment>
<gene>
    <name evidence="16 18" type="primary">E6</name>
</gene>
<comment type="similarity">
    <text evidence="1 16 17">Belongs to the papillomaviridae E6 protein family.</text>
</comment>
<evidence type="ECO:0000256" key="7">
    <source>
        <dbReference type="ARBA" id="ARBA00022771"/>
    </source>
</evidence>
<dbReference type="GO" id="GO:0052170">
    <property type="term" value="P:symbiont-mediated suppression of host innate immune response"/>
    <property type="evidence" value="ECO:0007669"/>
    <property type="project" value="UniProtKB-KW"/>
</dbReference>
<dbReference type="GO" id="GO:0052150">
    <property type="term" value="P:symbiont-mediated perturbation of host apoptosis"/>
    <property type="evidence" value="ECO:0007669"/>
    <property type="project" value="UniProtKB-KW"/>
</dbReference>
<dbReference type="Proteomes" id="UP000102887">
    <property type="component" value="Segment"/>
</dbReference>
<comment type="subcellular location">
    <subcellularLocation>
        <location evidence="16 17">Host cytoplasm</location>
    </subcellularLocation>
    <subcellularLocation>
        <location evidence="16 17">Host nucleus</location>
    </subcellularLocation>
</comment>
<proteinExistence type="inferred from homology"/>
<comment type="function">
    <text evidence="16">Plays a major role in the induction and maintenance of cellular transformation. E6 associates with host UBE3A/E6-AP ubiquitin-protein ligase and modulates its activity. Protects host keratinocytes from apoptosis by mediating the degradation of host BAK1. May also inhibit host immune response.</text>
</comment>
<dbReference type="GO" id="GO:0039648">
    <property type="term" value="P:symbiont-mediated perturbation of host ubiquitin-like protein modification"/>
    <property type="evidence" value="ECO:0007669"/>
    <property type="project" value="UniProtKB-UniRule"/>
</dbReference>
<evidence type="ECO:0000256" key="16">
    <source>
        <dbReference type="HAMAP-Rule" id="MF_04006"/>
    </source>
</evidence>
<evidence type="ECO:0000256" key="12">
    <source>
        <dbReference type="ARBA" id="ARBA00023163"/>
    </source>
</evidence>
<evidence type="ECO:0000256" key="6">
    <source>
        <dbReference type="ARBA" id="ARBA00022723"/>
    </source>
</evidence>